<evidence type="ECO:0000256" key="1">
    <source>
        <dbReference type="SAM" id="Phobius"/>
    </source>
</evidence>
<dbReference type="EMBL" id="ABWN01000014">
    <property type="protein sequence ID" value="EFF69807.1"/>
    <property type="molecule type" value="Genomic_DNA"/>
</dbReference>
<proteinExistence type="predicted"/>
<dbReference type="Proteomes" id="UP000006238">
    <property type="component" value="Unassembled WGS sequence"/>
</dbReference>
<dbReference type="InterPro" id="IPR013783">
    <property type="entry name" value="Ig-like_fold"/>
</dbReference>
<keyword evidence="1" id="KW-1133">Transmembrane helix</keyword>
<feature type="transmembrane region" description="Helical" evidence="1">
    <location>
        <begin position="968"/>
        <end position="988"/>
    </location>
</feature>
<organism evidence="2 3">
    <name type="scientific">Eshraghiella crossota DSM 2876</name>
    <dbReference type="NCBI Taxonomy" id="511680"/>
    <lineage>
        <taxon>Bacteria</taxon>
        <taxon>Bacillati</taxon>
        <taxon>Bacillota</taxon>
        <taxon>Clostridia</taxon>
        <taxon>Lachnospirales</taxon>
        <taxon>Lachnospiraceae</taxon>
        <taxon>Eshraghiella</taxon>
    </lineage>
</organism>
<keyword evidence="1" id="KW-0812">Transmembrane</keyword>
<name>D4RW22_9FIRM</name>
<dbReference type="HOGENOM" id="CLU_299886_0_0_9"/>
<dbReference type="AlphaFoldDB" id="D4RW22"/>
<accession>D4RW22</accession>
<evidence type="ECO:0008006" key="4">
    <source>
        <dbReference type="Google" id="ProtNLM"/>
    </source>
</evidence>
<dbReference type="Gene3D" id="2.60.40.10">
    <property type="entry name" value="Immunoglobulins"/>
    <property type="match status" value="3"/>
</dbReference>
<sequence>IKSVGMEELAKNDASLKGTNVRFDIPFENNTAVHYAVVVWDQAGRKTVRSLAGLLRNAEYGEDTNVLISDNTPANDSFSVENGPDVNKYVAENGNIYVSGESGIVIVSEDAGDVYSGISRITVTVNGEEKTFNADGTGSFTAADNTAKAVLDTADFMTGVIDDKRSRHLAVTVSSEDFAGNVSTPKRYDIYVDRKAPQAEGMTITFGNTGRNKETMTSYGTFYNGRFTMTSDISDGLSGLKSAVLKVGNRTIQGYVTGNGISFDVGDNVSGNAELVLEDSVGNKNTVPYTVIGAGRGVKNSYIDVDTLPVDIMVAADSKPGKYGWYNGKVTFTVKAADRSLSEKSGIRNVTITVNDVRYNAEAYDNRTTSDKEYKVTVDDRLIMETMNEEGMYTVRAEAVDNAGNTSVKEASVYIDTVAPVIGEITGVEPGSDNAGNVTINIPVTEKHFSAEGNGTVITVRKELDGKTTENVITADRSDRMETVGRYTFTEDGTYSVSAVSTDAAGNKSDERKISFIIDNTNPVVRISGVTDGSYVKDSATLEFSAVEVNYRNNDVKISGTRSLNGITEVLDMGGFVSSTKESVMKKVFTDEGEYEITIMAEDGAGNSSKTERIHFTVDTANPEITLAGLDRASYTDTVSGKINIKDNYYRTGTVKLVRSSVTYDETSDRLNITDKEDVTDLFVKTGKESSSRERDLVIEIPKERGNDGLYVLSVTAEDMAGKTSESITEFTVNGYGSVFTFNESLLNLLNNPYVKNVQEDFTVSEYNAGGIDHDKVSVQITRDGAMMQNPEYSVNDLSEKNGWHKYEYVISRDNFSSDGIYRIVISTVDSDGNKSETLKEDRLAAVFYVDTTKPELVSVTGLGKKNYNASEIDVKYELFDAMGIAKVEVYIDGVRTKEITDVEEITQYLGSFSVSQGMNRHIRLVITDKAGNVTDTDVAEDGKYVADFNKNVTISTNIFIRWYANKALFVCSIVCVVLLTAGIVVLVTRNRKKKGTQEK</sequence>
<dbReference type="eggNOG" id="COG4733">
    <property type="taxonomic scope" value="Bacteria"/>
</dbReference>
<reference evidence="2 3" key="1">
    <citation type="submission" date="2010-02" db="EMBL/GenBank/DDBJ databases">
        <authorList>
            <person name="Weinstock G."/>
            <person name="Sodergren E."/>
            <person name="Clifton S."/>
            <person name="Fulton L."/>
            <person name="Fulton B."/>
            <person name="Courtney L."/>
            <person name="Fronick C."/>
            <person name="Harrison M."/>
            <person name="Strong C."/>
            <person name="Farmer C."/>
            <person name="Delahaunty K."/>
            <person name="Markovic C."/>
            <person name="Hall O."/>
            <person name="Minx P."/>
            <person name="Tomlinson C."/>
            <person name="Mitreva M."/>
            <person name="Nelson J."/>
            <person name="Hou S."/>
            <person name="Wollam A."/>
            <person name="Pepin K.H."/>
            <person name="Johnson M."/>
            <person name="Bhonagiri V."/>
            <person name="Zhang X."/>
            <person name="Suruliraj S."/>
            <person name="Warren W."/>
            <person name="Chinwalla A."/>
            <person name="Mardis E.R."/>
            <person name="Wilson R.K."/>
        </authorList>
    </citation>
    <scope>NUCLEOTIDE SEQUENCE [LARGE SCALE GENOMIC DNA]</scope>
    <source>
        <strain evidence="2 3">DSM 2876</strain>
    </source>
</reference>
<protein>
    <recommendedName>
        <fullName evidence="4">Ig-like domain-containing protein</fullName>
    </recommendedName>
</protein>
<keyword evidence="1" id="KW-0472">Membrane</keyword>
<gene>
    <name evidence="2" type="ORF">BUTYVIB_00021</name>
</gene>
<feature type="non-terminal residue" evidence="2">
    <location>
        <position position="1"/>
    </location>
</feature>
<evidence type="ECO:0000313" key="3">
    <source>
        <dbReference type="Proteomes" id="UP000006238"/>
    </source>
</evidence>
<keyword evidence="3" id="KW-1185">Reference proteome</keyword>
<feature type="non-terminal residue" evidence="2">
    <location>
        <position position="1000"/>
    </location>
</feature>
<comment type="caution">
    <text evidence="2">The sequence shown here is derived from an EMBL/GenBank/DDBJ whole genome shotgun (WGS) entry which is preliminary data.</text>
</comment>
<evidence type="ECO:0000313" key="2">
    <source>
        <dbReference type="EMBL" id="EFF69807.1"/>
    </source>
</evidence>